<gene>
    <name evidence="3" type="ORF">AZE42_04006</name>
</gene>
<accession>A0A1J8QYG4</accession>
<dbReference type="EMBL" id="LVVM01001428">
    <property type="protein sequence ID" value="OJA18544.1"/>
    <property type="molecule type" value="Genomic_DNA"/>
</dbReference>
<keyword evidence="4" id="KW-1185">Reference proteome</keyword>
<reference evidence="3 4" key="1">
    <citation type="submission" date="2016-03" db="EMBL/GenBank/DDBJ databases">
        <title>Comparative genomics of the ectomycorrhizal sister species Rhizopogon vinicolor and Rhizopogon vesiculosus (Basidiomycota: Boletales) reveals a divergence of the mating type B locus.</title>
        <authorList>
            <person name="Mujic A.B."/>
            <person name="Kuo A."/>
            <person name="Tritt A."/>
            <person name="Lipzen A."/>
            <person name="Chen C."/>
            <person name="Johnson J."/>
            <person name="Sharma A."/>
            <person name="Barry K."/>
            <person name="Grigoriev I.V."/>
            <person name="Spatafora J.W."/>
        </authorList>
    </citation>
    <scope>NUCLEOTIDE SEQUENCE [LARGE SCALE GENOMIC DNA]</scope>
    <source>
        <strain evidence="3 4">AM-OR11-056</strain>
    </source>
</reference>
<evidence type="ECO:0000313" key="3">
    <source>
        <dbReference type="EMBL" id="OJA18544.1"/>
    </source>
</evidence>
<evidence type="ECO:0000313" key="4">
    <source>
        <dbReference type="Proteomes" id="UP000183567"/>
    </source>
</evidence>
<keyword evidence="2" id="KW-1133">Transmembrane helix</keyword>
<organism evidence="3 4">
    <name type="scientific">Rhizopogon vesiculosus</name>
    <dbReference type="NCBI Taxonomy" id="180088"/>
    <lineage>
        <taxon>Eukaryota</taxon>
        <taxon>Fungi</taxon>
        <taxon>Dikarya</taxon>
        <taxon>Basidiomycota</taxon>
        <taxon>Agaricomycotina</taxon>
        <taxon>Agaricomycetes</taxon>
        <taxon>Agaricomycetidae</taxon>
        <taxon>Boletales</taxon>
        <taxon>Suillineae</taxon>
        <taxon>Rhizopogonaceae</taxon>
        <taxon>Rhizopogon</taxon>
    </lineage>
</organism>
<protein>
    <submittedName>
        <fullName evidence="3">Uncharacterized protein</fullName>
    </submittedName>
</protein>
<feature type="compositionally biased region" description="Polar residues" evidence="1">
    <location>
        <begin position="8"/>
        <end position="26"/>
    </location>
</feature>
<feature type="transmembrane region" description="Helical" evidence="2">
    <location>
        <begin position="34"/>
        <end position="55"/>
    </location>
</feature>
<dbReference type="Proteomes" id="UP000183567">
    <property type="component" value="Unassembled WGS sequence"/>
</dbReference>
<feature type="region of interest" description="Disordered" evidence="1">
    <location>
        <begin position="1"/>
        <end position="26"/>
    </location>
</feature>
<comment type="caution">
    <text evidence="3">The sequence shown here is derived from an EMBL/GenBank/DDBJ whole genome shotgun (WGS) entry which is preliminary data.</text>
</comment>
<keyword evidence="2" id="KW-0472">Membrane</keyword>
<evidence type="ECO:0000256" key="1">
    <source>
        <dbReference type="SAM" id="MobiDB-lite"/>
    </source>
</evidence>
<sequence length="169" mass="18816">MPAKHAKATTSTNKANKSAVPSSTDTPQSPFFPYARYTSVVGVHTSLVAFTALFLPQTSRLLWQPETSSAEHPQSEFLNTLTDSPVATLAWIVAGLLVLQPWWAGWMRQWCFEYTSRGTADQIKLDKQRFQQGRFSSPPSYPLVIDCPGTAVCICTRLRSGRPDLLLLR</sequence>
<evidence type="ECO:0000256" key="2">
    <source>
        <dbReference type="SAM" id="Phobius"/>
    </source>
</evidence>
<keyword evidence="2" id="KW-0812">Transmembrane</keyword>
<proteinExistence type="predicted"/>
<dbReference type="OrthoDB" id="17366at2759"/>
<name>A0A1J8QYG4_9AGAM</name>
<dbReference type="STRING" id="180088.A0A1J8QYG4"/>
<dbReference type="AlphaFoldDB" id="A0A1J8QYG4"/>